<sequence>MNYDLFDNDNSGEYWTEGICDGAVVLRQFATNTAPELISVINLITQQSPFRHMKTTGGYTMSAALSGCGSLGWISDHAGYRYSAIDPTTGLSWPEMPAVLFELAQKAAAEAGYDNFTPDACLINRYKVGAKMSLHQDKDEQDFSAPIVSVSLGLPATFLFGGKQRSDKTIKVPLTHGDVVVWGGEVRKNFHGILPIKADSHLLLGEERINITFRVAG</sequence>
<dbReference type="Proteomes" id="UP000245506">
    <property type="component" value="Unassembled WGS sequence"/>
</dbReference>
<keyword evidence="8" id="KW-0808">Transferase</keyword>
<dbReference type="AlphaFoldDB" id="A0A317CNQ4"/>
<keyword evidence="9" id="KW-1185">Reference proteome</keyword>
<feature type="domain" description="Fe2OG dioxygenase" evidence="7">
    <location>
        <begin position="117"/>
        <end position="217"/>
    </location>
</feature>
<name>A0A317CNQ4_9GAMM</name>
<keyword evidence="8" id="KW-0489">Methyltransferase</keyword>
<proteinExistence type="predicted"/>
<dbReference type="PANTHER" id="PTHR16557:SF2">
    <property type="entry name" value="NUCLEIC ACID DIOXYGENASE ALKBH1"/>
    <property type="match status" value="1"/>
</dbReference>
<evidence type="ECO:0000256" key="2">
    <source>
        <dbReference type="ARBA" id="ARBA00022964"/>
    </source>
</evidence>
<dbReference type="SUPFAM" id="SSF51197">
    <property type="entry name" value="Clavaminate synthase-like"/>
    <property type="match status" value="1"/>
</dbReference>
<reference evidence="8 9" key="1">
    <citation type="submission" date="2018-05" db="EMBL/GenBank/DDBJ databases">
        <title>Leucothrix arctica sp. nov., isolated from Arctic seawater.</title>
        <authorList>
            <person name="Choi A."/>
            <person name="Baek K."/>
        </authorList>
    </citation>
    <scope>NUCLEOTIDE SEQUENCE [LARGE SCALE GENOMIC DNA]</scope>
    <source>
        <strain evidence="8 9">IMCC9719</strain>
    </source>
</reference>
<accession>A0A317CNQ4</accession>
<evidence type="ECO:0000256" key="3">
    <source>
        <dbReference type="ARBA" id="ARBA00023002"/>
    </source>
</evidence>
<dbReference type="GO" id="GO:0032259">
    <property type="term" value="P:methylation"/>
    <property type="evidence" value="ECO:0007669"/>
    <property type="project" value="UniProtKB-KW"/>
</dbReference>
<evidence type="ECO:0000313" key="8">
    <source>
        <dbReference type="EMBL" id="PWQ97950.1"/>
    </source>
</evidence>
<dbReference type="InterPro" id="IPR037151">
    <property type="entry name" value="AlkB-like_sf"/>
</dbReference>
<dbReference type="InterPro" id="IPR005123">
    <property type="entry name" value="Oxoglu/Fe-dep_dioxygenase_dom"/>
</dbReference>
<feature type="binding site" evidence="5">
    <location>
        <begin position="80"/>
        <end position="82"/>
    </location>
    <ligand>
        <name>substrate</name>
    </ligand>
</feature>
<comment type="cofactor">
    <cofactor evidence="6">
        <name>Fe(2+)</name>
        <dbReference type="ChEBI" id="CHEBI:29033"/>
    </cofactor>
    <text evidence="6">Binds 1 Fe(2+) ion per subunit.</text>
</comment>
<gene>
    <name evidence="8" type="ORF">DKT75_05655</name>
</gene>
<evidence type="ECO:0000256" key="5">
    <source>
        <dbReference type="PIRSR" id="PIRSR604574-1"/>
    </source>
</evidence>
<dbReference type="GO" id="GO:0035516">
    <property type="term" value="F:broad specificity oxidative DNA demethylase activity"/>
    <property type="evidence" value="ECO:0007669"/>
    <property type="project" value="TreeGrafter"/>
</dbReference>
<feature type="binding site" evidence="5">
    <location>
        <position position="165"/>
    </location>
    <ligand>
        <name>substrate</name>
    </ligand>
</feature>
<protein>
    <submittedName>
        <fullName evidence="8">DNA oxidative demethylase AlkB</fullName>
    </submittedName>
</protein>
<feature type="binding site" evidence="6">
    <location>
        <position position="137"/>
    </location>
    <ligand>
        <name>Fe cation</name>
        <dbReference type="ChEBI" id="CHEBI:24875"/>
        <note>catalytic</note>
    </ligand>
</feature>
<dbReference type="EMBL" id="QGKL01000016">
    <property type="protein sequence ID" value="PWQ97950.1"/>
    <property type="molecule type" value="Genomic_DNA"/>
</dbReference>
<dbReference type="InterPro" id="IPR027450">
    <property type="entry name" value="AlkB-like"/>
</dbReference>
<feature type="binding site" evidence="5">
    <location>
        <begin position="124"/>
        <end position="126"/>
    </location>
    <ligand>
        <name>2-oxoglutarate</name>
        <dbReference type="ChEBI" id="CHEBI:16810"/>
    </ligand>
</feature>
<dbReference type="Pfam" id="PF13532">
    <property type="entry name" value="2OG-FeII_Oxy_2"/>
    <property type="match status" value="1"/>
</dbReference>
<dbReference type="NCBIfam" id="NF011930">
    <property type="entry name" value="PRK15401.1"/>
    <property type="match status" value="1"/>
</dbReference>
<dbReference type="GO" id="GO:0008168">
    <property type="term" value="F:methyltransferase activity"/>
    <property type="evidence" value="ECO:0007669"/>
    <property type="project" value="UniProtKB-KW"/>
</dbReference>
<comment type="caution">
    <text evidence="8">The sequence shown here is derived from an EMBL/GenBank/DDBJ whole genome shotgun (WGS) entry which is preliminary data.</text>
</comment>
<keyword evidence="1 6" id="KW-0479">Metal-binding</keyword>
<dbReference type="GO" id="GO:0035515">
    <property type="term" value="F:oxidative RNA demethylase activity"/>
    <property type="evidence" value="ECO:0007669"/>
    <property type="project" value="TreeGrafter"/>
</dbReference>
<dbReference type="OrthoDB" id="9796932at2"/>
<dbReference type="GO" id="GO:0035513">
    <property type="term" value="P:oxidative RNA demethylation"/>
    <property type="evidence" value="ECO:0007669"/>
    <property type="project" value="TreeGrafter"/>
</dbReference>
<evidence type="ECO:0000259" key="7">
    <source>
        <dbReference type="PROSITE" id="PS51471"/>
    </source>
</evidence>
<feature type="binding site" evidence="5">
    <location>
        <position position="73"/>
    </location>
    <ligand>
        <name>substrate</name>
    </ligand>
</feature>
<feature type="binding site" evidence="5">
    <location>
        <position position="139"/>
    </location>
    <ligand>
        <name>substrate</name>
    </ligand>
</feature>
<dbReference type="GO" id="GO:0005737">
    <property type="term" value="C:cytoplasm"/>
    <property type="evidence" value="ECO:0007669"/>
    <property type="project" value="TreeGrafter"/>
</dbReference>
<keyword evidence="2" id="KW-0223">Dioxygenase</keyword>
<evidence type="ECO:0000256" key="4">
    <source>
        <dbReference type="ARBA" id="ARBA00023004"/>
    </source>
</evidence>
<keyword evidence="3" id="KW-0560">Oxidoreductase</keyword>
<dbReference type="InterPro" id="IPR004574">
    <property type="entry name" value="Alkb"/>
</dbReference>
<feature type="binding site" evidence="6">
    <location>
        <position position="191"/>
    </location>
    <ligand>
        <name>Fe cation</name>
        <dbReference type="ChEBI" id="CHEBI:24875"/>
        <note>catalytic</note>
    </ligand>
</feature>
<feature type="binding site" evidence="5">
    <location>
        <begin position="208"/>
        <end position="214"/>
    </location>
    <ligand>
        <name>2-oxoglutarate</name>
        <dbReference type="ChEBI" id="CHEBI:16810"/>
    </ligand>
</feature>
<evidence type="ECO:0000256" key="1">
    <source>
        <dbReference type="ARBA" id="ARBA00022723"/>
    </source>
</evidence>
<feature type="binding site" evidence="6">
    <location>
        <position position="135"/>
    </location>
    <ligand>
        <name>Fe cation</name>
        <dbReference type="ChEBI" id="CHEBI:24875"/>
        <note>catalytic</note>
    </ligand>
</feature>
<dbReference type="RefSeq" id="WP_109822456.1">
    <property type="nucleotide sequence ID" value="NZ_QGKL01000016.1"/>
</dbReference>
<keyword evidence="4 6" id="KW-0408">Iron</keyword>
<dbReference type="GO" id="GO:0008198">
    <property type="term" value="F:ferrous iron binding"/>
    <property type="evidence" value="ECO:0007669"/>
    <property type="project" value="TreeGrafter"/>
</dbReference>
<dbReference type="PROSITE" id="PS51471">
    <property type="entry name" value="FE2OG_OXY"/>
    <property type="match status" value="1"/>
</dbReference>
<dbReference type="PANTHER" id="PTHR16557">
    <property type="entry name" value="ALKYLATED DNA REPAIR PROTEIN ALKB-RELATED"/>
    <property type="match status" value="1"/>
</dbReference>
<evidence type="ECO:0000313" key="9">
    <source>
        <dbReference type="Proteomes" id="UP000245506"/>
    </source>
</evidence>
<evidence type="ECO:0000256" key="6">
    <source>
        <dbReference type="PIRSR" id="PIRSR604574-2"/>
    </source>
</evidence>
<organism evidence="8 9">
    <name type="scientific">Leucothrix arctica</name>
    <dbReference type="NCBI Taxonomy" id="1481894"/>
    <lineage>
        <taxon>Bacteria</taxon>
        <taxon>Pseudomonadati</taxon>
        <taxon>Pseudomonadota</taxon>
        <taxon>Gammaproteobacteria</taxon>
        <taxon>Thiotrichales</taxon>
        <taxon>Thiotrichaceae</taxon>
        <taxon>Leucothrix</taxon>
    </lineage>
</organism>
<dbReference type="Gene3D" id="2.60.120.590">
    <property type="entry name" value="Alpha-ketoglutarate-dependent dioxygenase AlkB-like"/>
    <property type="match status" value="1"/>
</dbReference>